<evidence type="ECO:0000256" key="7">
    <source>
        <dbReference type="ARBA" id="ARBA00047685"/>
    </source>
</evidence>
<organism evidence="13 14">
    <name type="scientific">Micromonospora cathayae</name>
    <dbReference type="NCBI Taxonomy" id="3028804"/>
    <lineage>
        <taxon>Bacteria</taxon>
        <taxon>Bacillati</taxon>
        <taxon>Actinomycetota</taxon>
        <taxon>Actinomycetes</taxon>
        <taxon>Micromonosporales</taxon>
        <taxon>Micromonosporaceae</taxon>
        <taxon>Micromonospora</taxon>
    </lineage>
</organism>
<dbReference type="PANTHER" id="PTHR43073:SF2">
    <property type="entry name" value="DIHYDROPYRIMIDINE DEHYDROGENASE [NADP(+)]"/>
    <property type="match status" value="1"/>
</dbReference>
<dbReference type="Proteomes" id="UP001219605">
    <property type="component" value="Chromosome"/>
</dbReference>
<dbReference type="SUPFAM" id="SSF51395">
    <property type="entry name" value="FMN-linked oxidoreductases"/>
    <property type="match status" value="1"/>
</dbReference>
<evidence type="ECO:0000256" key="10">
    <source>
        <dbReference type="ARBA" id="ARBA00049714"/>
    </source>
</evidence>
<evidence type="ECO:0000256" key="6">
    <source>
        <dbReference type="ARBA" id="ARBA00023002"/>
    </source>
</evidence>
<evidence type="ECO:0000256" key="11">
    <source>
        <dbReference type="ARBA" id="ARBA00049728"/>
    </source>
</evidence>
<evidence type="ECO:0000256" key="5">
    <source>
        <dbReference type="ARBA" id="ARBA00022975"/>
    </source>
</evidence>
<evidence type="ECO:0000313" key="13">
    <source>
        <dbReference type="EMBL" id="WDZ85073.1"/>
    </source>
</evidence>
<dbReference type="EMBL" id="CP118615">
    <property type="protein sequence ID" value="WDZ85073.1"/>
    <property type="molecule type" value="Genomic_DNA"/>
</dbReference>
<dbReference type="InterPro" id="IPR001295">
    <property type="entry name" value="Dihydroorotate_DH_CS"/>
</dbReference>
<dbReference type="PANTHER" id="PTHR43073">
    <property type="entry name" value="DIHYDROPYRIMIDINE DEHYDROGENASE [NADP(+)]"/>
    <property type="match status" value="1"/>
</dbReference>
<accession>A0ABY7ZSQ1</accession>
<evidence type="ECO:0000256" key="4">
    <source>
        <dbReference type="ARBA" id="ARBA00022643"/>
    </source>
</evidence>
<dbReference type="PROSITE" id="PS00912">
    <property type="entry name" value="DHODEHASE_2"/>
    <property type="match status" value="1"/>
</dbReference>
<evidence type="ECO:0000256" key="3">
    <source>
        <dbReference type="ARBA" id="ARBA00022630"/>
    </source>
</evidence>
<evidence type="ECO:0000256" key="8">
    <source>
        <dbReference type="ARBA" id="ARBA00048792"/>
    </source>
</evidence>
<keyword evidence="14" id="KW-1185">Reference proteome</keyword>
<gene>
    <name evidence="13" type="ORF">PVK37_00935</name>
</gene>
<comment type="cofactor">
    <cofactor evidence="1">
        <name>FMN</name>
        <dbReference type="ChEBI" id="CHEBI:58210"/>
    </cofactor>
</comment>
<comment type="subunit">
    <text evidence="10">Heterotetramer of 2 PreA and 2 PreT subunits.</text>
</comment>
<dbReference type="Gene3D" id="3.20.20.70">
    <property type="entry name" value="Aldolase class I"/>
    <property type="match status" value="1"/>
</dbReference>
<comment type="catalytic activity">
    <reaction evidence="8">
        <text>5,6-dihydrouracil + NAD(+) = uracil + NADH + H(+)</text>
        <dbReference type="Rhea" id="RHEA:20189"/>
        <dbReference type="ChEBI" id="CHEBI:15378"/>
        <dbReference type="ChEBI" id="CHEBI:15901"/>
        <dbReference type="ChEBI" id="CHEBI:17568"/>
        <dbReference type="ChEBI" id="CHEBI:57540"/>
        <dbReference type="ChEBI" id="CHEBI:57945"/>
        <dbReference type="EC" id="1.3.1.1"/>
    </reaction>
</comment>
<dbReference type="Pfam" id="PF01180">
    <property type="entry name" value="DHO_dh"/>
    <property type="match status" value="1"/>
</dbReference>
<dbReference type="RefSeq" id="WP_275031769.1">
    <property type="nucleotide sequence ID" value="NZ_CP118615.1"/>
</dbReference>
<dbReference type="EC" id="1.3.1.1" evidence="11"/>
<dbReference type="InterPro" id="IPR013785">
    <property type="entry name" value="Aldolase_TIM"/>
</dbReference>
<proteinExistence type="predicted"/>
<sequence>MNDVQVLGLRLANPLVIGSGLLTDQERNIRKLLAAGAGAVVTKTIHPNPPTTLDERIVRIPTGMLNSTTYSKRPVSWWLRLLRSLADDRSPVIASIHADSPEELGSLAEAVVLAGAPALELGISCLNEEEGDLQDTPERVLAYTRAVRQRVTAPIAVKLGIGEGLPDRVTAAIEGGTDAITISDTIPGAAIADDGQLALGGVYGYSGPGIKPLVLAAIVRLRRRGFDVPILASGGVTSGADVHDYLRVGASVAQVYTALHTNMFDTLRRILDEVASAPAAAVTPDHAAVAG</sequence>
<keyword evidence="6" id="KW-0560">Oxidoreductase</keyword>
<name>A0ABY7ZSQ1_9ACTN</name>
<reference evidence="13 14" key="1">
    <citation type="submission" date="2023-02" db="EMBL/GenBank/DDBJ databases">
        <authorList>
            <person name="Mo P."/>
        </authorList>
    </citation>
    <scope>NUCLEOTIDE SEQUENCE [LARGE SCALE GENOMIC DNA]</scope>
    <source>
        <strain evidence="13 14">HUAS 3</strain>
    </source>
</reference>
<comment type="pathway">
    <text evidence="2">Pyrimidine metabolism; UMP biosynthesis via de novo pathway.</text>
</comment>
<evidence type="ECO:0000256" key="1">
    <source>
        <dbReference type="ARBA" id="ARBA00001917"/>
    </source>
</evidence>
<comment type="catalytic activity">
    <reaction evidence="7">
        <text>5,6-dihydrothymine + NAD(+) = thymine + NADH + H(+)</text>
        <dbReference type="Rhea" id="RHEA:28791"/>
        <dbReference type="ChEBI" id="CHEBI:15378"/>
        <dbReference type="ChEBI" id="CHEBI:17821"/>
        <dbReference type="ChEBI" id="CHEBI:27468"/>
        <dbReference type="ChEBI" id="CHEBI:57540"/>
        <dbReference type="ChEBI" id="CHEBI:57945"/>
        <dbReference type="EC" id="1.3.1.1"/>
    </reaction>
</comment>
<evidence type="ECO:0000256" key="2">
    <source>
        <dbReference type="ARBA" id="ARBA00004725"/>
    </source>
</evidence>
<keyword evidence="3" id="KW-0285">Flavoprotein</keyword>
<dbReference type="InterPro" id="IPR012135">
    <property type="entry name" value="Dihydroorotate_DH_1_2"/>
</dbReference>
<keyword evidence="4" id="KW-0288">FMN</keyword>
<keyword evidence="5" id="KW-0665">Pyrimidine biosynthesis</keyword>
<dbReference type="PIRSF" id="PIRSF000164">
    <property type="entry name" value="DHO_oxidase"/>
    <property type="match status" value="1"/>
</dbReference>
<evidence type="ECO:0000313" key="14">
    <source>
        <dbReference type="Proteomes" id="UP001219605"/>
    </source>
</evidence>
<comment type="function">
    <text evidence="9">Involved in pyrimidine base degradation. Catalyzes physiologically the reduction of uracil to 5,6-dihydrouracil (DHU) by using NADH as a specific cosubstrate. It also catalyzes the reverse reaction and the reduction of thymine to 5,6-dihydrothymine (DHT).</text>
</comment>
<evidence type="ECO:0000256" key="9">
    <source>
        <dbReference type="ARBA" id="ARBA00049578"/>
    </source>
</evidence>
<feature type="domain" description="Dihydroorotate dehydrogenase catalytic" evidence="12">
    <location>
        <begin position="3"/>
        <end position="275"/>
    </location>
</feature>
<protein>
    <recommendedName>
        <fullName evidence="11">dihydrouracil dehydrogenase (NAD(+))</fullName>
        <ecNumber evidence="11">1.3.1.1</ecNumber>
    </recommendedName>
</protein>
<evidence type="ECO:0000259" key="12">
    <source>
        <dbReference type="Pfam" id="PF01180"/>
    </source>
</evidence>
<dbReference type="InterPro" id="IPR005720">
    <property type="entry name" value="Dihydroorotate_DH_cat"/>
</dbReference>